<dbReference type="Proteomes" id="UP000076394">
    <property type="component" value="Chromosome"/>
</dbReference>
<name>A0A142V817_9CHLR</name>
<evidence type="ECO:0000313" key="2">
    <source>
        <dbReference type="Proteomes" id="UP000076394"/>
    </source>
</evidence>
<dbReference type="AlphaFoldDB" id="A0A142V817"/>
<proteinExistence type="predicted"/>
<protein>
    <submittedName>
        <fullName evidence="1">Uncharacterized protein</fullName>
    </submittedName>
</protein>
<dbReference type="EMBL" id="CP011127">
    <property type="protein sequence ID" value="AMU85973.1"/>
    <property type="molecule type" value="Genomic_DNA"/>
</dbReference>
<dbReference type="OrthoDB" id="165316at2"/>
<organism evidence="1 2">
    <name type="scientific">Dehalococcoides mccartyi</name>
    <dbReference type="NCBI Taxonomy" id="61435"/>
    <lineage>
        <taxon>Bacteria</taxon>
        <taxon>Bacillati</taxon>
        <taxon>Chloroflexota</taxon>
        <taxon>Dehalococcoidia</taxon>
        <taxon>Dehalococcoidales</taxon>
        <taxon>Dehalococcoidaceae</taxon>
        <taxon>Dehalococcoides</taxon>
    </lineage>
</organism>
<sequence length="248" mass="27119">MQIIDTPEIEAKYQRLEALGKKLGVPLLCGQLDLQIGKNGKLLTHRKQRSHSWTRNAYNLIFCQLGSTNPTDATFGSGLLSYKKTDGNIVRYTGDYGAWVTYIDYYNVETRENESAGRGSRAAANDAGHGIVIGTDGSLESFDHYRLLSPIGSGLGAGQLSMIAQEAPVLSYDAGTKTLTDTLVRFMNNNSGGDITAREVGLIVKMQTYTAYSMSLFLFSRDVLSPEVVIPNAGQIRIQYSISLVYPS</sequence>
<gene>
    <name evidence="1" type="ORF">Dm11a5_0142</name>
</gene>
<accession>A0A142V817</accession>
<reference evidence="1 2" key="1">
    <citation type="submission" date="2015-03" db="EMBL/GenBank/DDBJ databases">
        <title>Genomic characterization of Dehalococcoides mccartyi strain 11a5, an unusal plasmid-containing chloroethene dechlorinator.</title>
        <authorList>
            <person name="Zhao S."/>
            <person name="Ding C."/>
            <person name="He J."/>
        </authorList>
    </citation>
    <scope>NUCLEOTIDE SEQUENCE [LARGE SCALE GENOMIC DNA]</scope>
    <source>
        <strain evidence="1 2">11a5</strain>
    </source>
</reference>
<dbReference type="PATRIC" id="fig|61435.8.peg.141"/>
<dbReference type="RefSeq" id="WP_034376861.1">
    <property type="nucleotide sequence ID" value="NZ_CP011127.1"/>
</dbReference>
<evidence type="ECO:0000313" key="1">
    <source>
        <dbReference type="EMBL" id="AMU85973.1"/>
    </source>
</evidence>